<evidence type="ECO:0000313" key="2">
    <source>
        <dbReference type="Proteomes" id="UP000031631"/>
    </source>
</evidence>
<sequence>MGFIVVPVQACSGSGLGQDGFTIGQPGKADRVKGAERVKRVSLDAGSFDRRVEKAQVEKRIVSHQNGAAAVVRLDRLAHGFEYALQGFFLRLGETKGMMGIDTCESQGLWIQIGIGKRLHMNAYGSARNQHTPGVHIDDHGGDFQQCICAGIESAGFHVHYNGQKTAETPVYAWRAVCVHGGRI</sequence>
<keyword evidence="2" id="KW-1185">Reference proteome</keyword>
<dbReference type="AlphaFoldDB" id="A0A7U6GHA6"/>
<dbReference type="EMBL" id="AP012273">
    <property type="protein sequence ID" value="BAO43625.1"/>
    <property type="molecule type" value="Genomic_DNA"/>
</dbReference>
<dbReference type="Proteomes" id="UP000031631">
    <property type="component" value="Chromosome"/>
</dbReference>
<organism evidence="1 2">
    <name type="scientific">Thiolapillus brandeum</name>
    <dbReference type="NCBI Taxonomy" id="1076588"/>
    <lineage>
        <taxon>Bacteria</taxon>
        <taxon>Pseudomonadati</taxon>
        <taxon>Pseudomonadota</taxon>
        <taxon>Gammaproteobacteria</taxon>
        <taxon>Chromatiales</taxon>
        <taxon>Sedimenticolaceae</taxon>
        <taxon>Thiolapillus</taxon>
    </lineage>
</organism>
<reference evidence="1 2" key="1">
    <citation type="journal article" date="2014" name="PLoS ONE">
        <title>Physiological and genomic features of a novel sulfur-oxidizing gammaproteobacterium belonging to a previously uncultivated symbiotic lineage isolated from a hydrothermal vent.</title>
        <authorList>
            <person name="Nunoura T."/>
            <person name="Takaki Y."/>
            <person name="Kazama H."/>
            <person name="Kakuta J."/>
            <person name="Shimamura S."/>
            <person name="Makita H."/>
            <person name="Hirai M."/>
            <person name="Miyazaki M."/>
            <person name="Takai K."/>
        </authorList>
    </citation>
    <scope>NUCLEOTIDE SEQUENCE [LARGE SCALE GENOMIC DNA]</scope>
    <source>
        <strain evidence="1 2">Hiromi1</strain>
    </source>
</reference>
<accession>A0A7U6GHA6</accession>
<dbReference type="KEGG" id="tbn:TBH_C0687"/>
<name>A0A7U6GHA6_9GAMM</name>
<evidence type="ECO:0000313" key="1">
    <source>
        <dbReference type="EMBL" id="BAO43625.1"/>
    </source>
</evidence>
<protein>
    <submittedName>
        <fullName evidence="1">Uncharacterized protein</fullName>
    </submittedName>
</protein>
<proteinExistence type="predicted"/>
<gene>
    <name evidence="1" type="ORF">TBH_C0687</name>
</gene>